<sequence length="217" mass="24659">MITKLAIIGVLFAVVQLSAQAEPKCWVGPPESISKLQWPDMDDECIMEVKTHIKRELQASLTYLAMAAHFFNSENFRPGVAKFVLKHAGEERQHARMLMDYILMRGYDISKDEIPTIKPLATSWDGVFEALNTTLTIEKDVRDYFKRIIFICEGGSDPEHKSVDYHISDFLTGNFLDEQHQGVREISGMMTTLGRILANTGNAAFAEFEFDRTLLDH</sequence>
<dbReference type="Gene3D" id="1.20.1260.10">
    <property type="match status" value="1"/>
</dbReference>
<dbReference type="CDD" id="cd01056">
    <property type="entry name" value="Euk_Ferritin"/>
    <property type="match status" value="1"/>
</dbReference>
<keyword evidence="6" id="KW-0732">Signal</keyword>
<evidence type="ECO:0000259" key="7">
    <source>
        <dbReference type="PROSITE" id="PS50905"/>
    </source>
</evidence>
<comment type="similarity">
    <text evidence="1 5">Belongs to the ferritin family.</text>
</comment>
<dbReference type="InterPro" id="IPR009040">
    <property type="entry name" value="Ferritin-like_diiron"/>
</dbReference>
<dbReference type="EMBL" id="CAXLJM020000013">
    <property type="protein sequence ID" value="CAL8077890.1"/>
    <property type="molecule type" value="Genomic_DNA"/>
</dbReference>
<feature type="chain" id="PRO_5045473112" description="Ferritin" evidence="6">
    <location>
        <begin position="22"/>
        <end position="217"/>
    </location>
</feature>
<protein>
    <recommendedName>
        <fullName evidence="5">Ferritin</fullName>
        <ecNumber evidence="5">1.16.3.1</ecNumber>
    </recommendedName>
</protein>
<evidence type="ECO:0000256" key="1">
    <source>
        <dbReference type="ARBA" id="ARBA00007513"/>
    </source>
</evidence>
<dbReference type="InterPro" id="IPR012347">
    <property type="entry name" value="Ferritin-like"/>
</dbReference>
<keyword evidence="9" id="KW-1185">Reference proteome</keyword>
<reference evidence="8 9" key="1">
    <citation type="submission" date="2024-08" db="EMBL/GenBank/DDBJ databases">
        <authorList>
            <person name="Cucini C."/>
            <person name="Frati F."/>
        </authorList>
    </citation>
    <scope>NUCLEOTIDE SEQUENCE [LARGE SCALE GENOMIC DNA]</scope>
</reference>
<dbReference type="EC" id="1.16.3.1" evidence="5"/>
<evidence type="ECO:0000313" key="8">
    <source>
        <dbReference type="EMBL" id="CAL8077890.1"/>
    </source>
</evidence>
<comment type="catalytic activity">
    <reaction evidence="5">
        <text>4 Fe(2+) + O2 + 4 H(+) = 4 Fe(3+) + 2 H2O</text>
        <dbReference type="Rhea" id="RHEA:11148"/>
        <dbReference type="ChEBI" id="CHEBI:15377"/>
        <dbReference type="ChEBI" id="CHEBI:15378"/>
        <dbReference type="ChEBI" id="CHEBI:15379"/>
        <dbReference type="ChEBI" id="CHEBI:29033"/>
        <dbReference type="ChEBI" id="CHEBI:29034"/>
        <dbReference type="EC" id="1.16.3.1"/>
    </reaction>
</comment>
<keyword evidence="2 5" id="KW-0409">Iron storage</keyword>
<evidence type="ECO:0000256" key="5">
    <source>
        <dbReference type="RuleBase" id="RU361145"/>
    </source>
</evidence>
<comment type="function">
    <text evidence="5">Stores iron in a soluble, non-toxic, readily available form. Important for iron homeostasis. Iron is taken up in the ferrous form and deposited as ferric hydroxides after oxidation.</text>
</comment>
<keyword evidence="3 5" id="KW-0479">Metal-binding</keyword>
<keyword evidence="5" id="KW-0560">Oxidoreductase</keyword>
<organism evidence="8 9">
    <name type="scientific">Orchesella dallaii</name>
    <dbReference type="NCBI Taxonomy" id="48710"/>
    <lineage>
        <taxon>Eukaryota</taxon>
        <taxon>Metazoa</taxon>
        <taxon>Ecdysozoa</taxon>
        <taxon>Arthropoda</taxon>
        <taxon>Hexapoda</taxon>
        <taxon>Collembola</taxon>
        <taxon>Entomobryomorpha</taxon>
        <taxon>Entomobryoidea</taxon>
        <taxon>Orchesellidae</taxon>
        <taxon>Orchesellinae</taxon>
        <taxon>Orchesella</taxon>
    </lineage>
</organism>
<dbReference type="SUPFAM" id="SSF47240">
    <property type="entry name" value="Ferritin-like"/>
    <property type="match status" value="1"/>
</dbReference>
<keyword evidence="4 5" id="KW-0408">Iron</keyword>
<evidence type="ECO:0000256" key="3">
    <source>
        <dbReference type="ARBA" id="ARBA00022723"/>
    </source>
</evidence>
<dbReference type="PANTHER" id="PTHR11431">
    <property type="entry name" value="FERRITIN"/>
    <property type="match status" value="1"/>
</dbReference>
<dbReference type="InterPro" id="IPR009078">
    <property type="entry name" value="Ferritin-like_SF"/>
</dbReference>
<feature type="domain" description="Ferritin-like diiron" evidence="7">
    <location>
        <begin position="39"/>
        <end position="197"/>
    </location>
</feature>
<dbReference type="InterPro" id="IPR001519">
    <property type="entry name" value="Ferritin"/>
</dbReference>
<evidence type="ECO:0000256" key="4">
    <source>
        <dbReference type="ARBA" id="ARBA00023004"/>
    </source>
</evidence>
<evidence type="ECO:0000256" key="2">
    <source>
        <dbReference type="ARBA" id="ARBA00022434"/>
    </source>
</evidence>
<name>A0ABP1PUJ4_9HEXA</name>
<evidence type="ECO:0000256" key="6">
    <source>
        <dbReference type="SAM" id="SignalP"/>
    </source>
</evidence>
<feature type="signal peptide" evidence="6">
    <location>
        <begin position="1"/>
        <end position="21"/>
    </location>
</feature>
<accession>A0ABP1PUJ4</accession>
<gene>
    <name evidence="8" type="ORF">ODALV1_LOCUS3948</name>
</gene>
<evidence type="ECO:0000313" key="9">
    <source>
        <dbReference type="Proteomes" id="UP001642540"/>
    </source>
</evidence>
<dbReference type="Pfam" id="PF00210">
    <property type="entry name" value="Ferritin"/>
    <property type="match status" value="1"/>
</dbReference>
<proteinExistence type="inferred from homology"/>
<dbReference type="InterPro" id="IPR008331">
    <property type="entry name" value="Ferritin_DPS_dom"/>
</dbReference>
<comment type="caution">
    <text evidence="8">The sequence shown here is derived from an EMBL/GenBank/DDBJ whole genome shotgun (WGS) entry which is preliminary data.</text>
</comment>
<dbReference type="Proteomes" id="UP001642540">
    <property type="component" value="Unassembled WGS sequence"/>
</dbReference>
<dbReference type="PANTHER" id="PTHR11431:SF43">
    <property type="entry name" value="FERRITIN"/>
    <property type="match status" value="1"/>
</dbReference>
<dbReference type="PROSITE" id="PS50905">
    <property type="entry name" value="FERRITIN_LIKE"/>
    <property type="match status" value="1"/>
</dbReference>